<dbReference type="InterPro" id="IPR052164">
    <property type="entry name" value="Anthracycline_SecMetBiosynth"/>
</dbReference>
<dbReference type="Gene3D" id="3.10.180.10">
    <property type="entry name" value="2,3-Dihydroxybiphenyl 1,2-Dioxygenase, domain 1"/>
    <property type="match status" value="1"/>
</dbReference>
<dbReference type="EMBL" id="BMEO01000009">
    <property type="protein sequence ID" value="GGF98504.1"/>
    <property type="molecule type" value="Genomic_DNA"/>
</dbReference>
<dbReference type="RefSeq" id="WP_188365572.1">
    <property type="nucleotide sequence ID" value="NZ_BAABJF010000010.1"/>
</dbReference>
<dbReference type="AlphaFoldDB" id="A0A917FSK7"/>
<dbReference type="PANTHER" id="PTHR33993:SF1">
    <property type="entry name" value="GLYOXALASE FAMILY PROTEIN"/>
    <property type="match status" value="1"/>
</dbReference>
<dbReference type="Pfam" id="PF00903">
    <property type="entry name" value="Glyoxalase"/>
    <property type="match status" value="1"/>
</dbReference>
<keyword evidence="3" id="KW-1185">Reference proteome</keyword>
<feature type="domain" description="VOC" evidence="1">
    <location>
        <begin position="6"/>
        <end position="116"/>
    </location>
</feature>
<name>A0A917FSK7_9GAMM</name>
<dbReference type="InterPro" id="IPR004360">
    <property type="entry name" value="Glyas_Fos-R_dOase_dom"/>
</dbReference>
<dbReference type="SUPFAM" id="SSF54593">
    <property type="entry name" value="Glyoxalase/Bleomycin resistance protein/Dihydroxybiphenyl dioxygenase"/>
    <property type="match status" value="1"/>
</dbReference>
<organism evidence="2 3">
    <name type="scientific">Marinicella pacifica</name>
    <dbReference type="NCBI Taxonomy" id="1171543"/>
    <lineage>
        <taxon>Bacteria</taxon>
        <taxon>Pseudomonadati</taxon>
        <taxon>Pseudomonadota</taxon>
        <taxon>Gammaproteobacteria</taxon>
        <taxon>Lysobacterales</taxon>
        <taxon>Marinicellaceae</taxon>
        <taxon>Marinicella</taxon>
    </lineage>
</organism>
<reference evidence="2" key="1">
    <citation type="journal article" date="2014" name="Int. J. Syst. Evol. Microbiol.">
        <title>Complete genome sequence of Corynebacterium casei LMG S-19264T (=DSM 44701T), isolated from a smear-ripened cheese.</title>
        <authorList>
            <consortium name="US DOE Joint Genome Institute (JGI-PGF)"/>
            <person name="Walter F."/>
            <person name="Albersmeier A."/>
            <person name="Kalinowski J."/>
            <person name="Ruckert C."/>
        </authorList>
    </citation>
    <scope>NUCLEOTIDE SEQUENCE</scope>
    <source>
        <strain evidence="2">CGMCC 1.12181</strain>
    </source>
</reference>
<dbReference type="PROSITE" id="PS51819">
    <property type="entry name" value="VOC"/>
    <property type="match status" value="1"/>
</dbReference>
<gene>
    <name evidence="2" type="ORF">GCM10011365_19690</name>
</gene>
<dbReference type="PANTHER" id="PTHR33993">
    <property type="entry name" value="GLYOXALASE-RELATED"/>
    <property type="match status" value="1"/>
</dbReference>
<evidence type="ECO:0000313" key="2">
    <source>
        <dbReference type="EMBL" id="GGF98504.1"/>
    </source>
</evidence>
<protein>
    <submittedName>
        <fullName evidence="2">Glyoxalase</fullName>
    </submittedName>
</protein>
<dbReference type="Proteomes" id="UP000605253">
    <property type="component" value="Unassembled WGS sequence"/>
</dbReference>
<dbReference type="InterPro" id="IPR029068">
    <property type="entry name" value="Glyas_Bleomycin-R_OHBP_Dase"/>
</dbReference>
<accession>A0A917FSK7</accession>
<evidence type="ECO:0000313" key="3">
    <source>
        <dbReference type="Proteomes" id="UP000605253"/>
    </source>
</evidence>
<comment type="caution">
    <text evidence="2">The sequence shown here is derived from an EMBL/GenBank/DDBJ whole genome shotgun (WGS) entry which is preliminary data.</text>
</comment>
<reference evidence="2" key="2">
    <citation type="submission" date="2020-09" db="EMBL/GenBank/DDBJ databases">
        <authorList>
            <person name="Sun Q."/>
            <person name="Zhou Y."/>
        </authorList>
    </citation>
    <scope>NUCLEOTIDE SEQUENCE</scope>
    <source>
        <strain evidence="2">CGMCC 1.12181</strain>
    </source>
</reference>
<proteinExistence type="predicted"/>
<sequence length="116" mass="13125">MPKHESINYLEFASRDLNESKSFFNTVFGWSFTDYGPDYTAFSLSNLDGGFFSSEQVKTADQGAPLTVFYSAKLDETLNKVRQAGGRITRDIFDFPGGRRFHFKEPGGNEMAVWSE</sequence>
<dbReference type="CDD" id="cd07247">
    <property type="entry name" value="SgaA_N_like"/>
    <property type="match status" value="1"/>
</dbReference>
<dbReference type="InterPro" id="IPR037523">
    <property type="entry name" value="VOC_core"/>
</dbReference>
<evidence type="ECO:0000259" key="1">
    <source>
        <dbReference type="PROSITE" id="PS51819"/>
    </source>
</evidence>